<keyword evidence="1" id="KW-0472">Membrane</keyword>
<dbReference type="EMBL" id="PITI01001168">
    <property type="protein sequence ID" value="TBU02177.1"/>
    <property type="molecule type" value="Genomic_DNA"/>
</dbReference>
<organism evidence="2 3">
    <name type="scientific">Hamiltosporidium magnivora</name>
    <dbReference type="NCBI Taxonomy" id="148818"/>
    <lineage>
        <taxon>Eukaryota</taxon>
        <taxon>Fungi</taxon>
        <taxon>Fungi incertae sedis</taxon>
        <taxon>Microsporidia</taxon>
        <taxon>Dubosqiidae</taxon>
        <taxon>Hamiltosporidium</taxon>
    </lineage>
</organism>
<protein>
    <submittedName>
        <fullName evidence="2">Uncharacterized protein</fullName>
    </submittedName>
</protein>
<dbReference type="InterPro" id="IPR032675">
    <property type="entry name" value="LRR_dom_sf"/>
</dbReference>
<proteinExistence type="predicted"/>
<reference evidence="2 3" key="1">
    <citation type="submission" date="2017-12" db="EMBL/GenBank/DDBJ databases">
        <authorList>
            <person name="Pombert J.-F."/>
            <person name="Haag K.L."/>
            <person name="Ebert D."/>
        </authorList>
    </citation>
    <scope>NUCLEOTIDE SEQUENCE [LARGE SCALE GENOMIC DNA]</scope>
    <source>
        <strain evidence="2">BE-OM-2</strain>
    </source>
</reference>
<feature type="transmembrane region" description="Helical" evidence="1">
    <location>
        <begin position="29"/>
        <end position="54"/>
    </location>
</feature>
<dbReference type="AlphaFoldDB" id="A0A4Q9L3V6"/>
<keyword evidence="3" id="KW-1185">Reference proteome</keyword>
<dbReference type="Proteomes" id="UP000291404">
    <property type="component" value="Unassembled WGS sequence"/>
</dbReference>
<dbReference type="SUPFAM" id="SSF52058">
    <property type="entry name" value="L domain-like"/>
    <property type="match status" value="1"/>
</dbReference>
<evidence type="ECO:0000313" key="2">
    <source>
        <dbReference type="EMBL" id="TBU02177.1"/>
    </source>
</evidence>
<dbReference type="VEuPathDB" id="MicrosporidiaDB:CWI39_2013p0010"/>
<dbReference type="VEuPathDB" id="MicrosporidiaDB:CWI39_2329p0010"/>
<dbReference type="SUPFAM" id="SSF52047">
    <property type="entry name" value="RNI-like"/>
    <property type="match status" value="1"/>
</dbReference>
<comment type="caution">
    <text evidence="2">The sequence shown here is derived from an EMBL/GenBank/DDBJ whole genome shotgun (WGS) entry which is preliminary data.</text>
</comment>
<dbReference type="Gene3D" id="3.80.10.10">
    <property type="entry name" value="Ribonuclease Inhibitor"/>
    <property type="match status" value="1"/>
</dbReference>
<evidence type="ECO:0000313" key="3">
    <source>
        <dbReference type="Proteomes" id="UP000291404"/>
    </source>
</evidence>
<accession>A0A4Q9L3V6</accession>
<sequence>MELYFILPLLLMNSSAFFSRNISLRFLKSYNWCLMLNIFIFYSIVLTHGFIYLWKKEGDSNLYFYYKISEEKLVFEKNENHLYLRILNDQNTRSINNGKHVLTYKKNNFIRFDILDDILHQNISDNIIRKIECNFDFLYILKLTNDISELSDEITDVEFKWLLFSFQYLKVVENKNLSKFIKALYFNILLNKNINNSKNENQNLKVVFSLYPSSEIYSVFKRKLIIEFLNALMIRHVFYDENLILVRNIKDTFDSSLLNEHIPYKSLLINDFKVFSILEKIITNRHIFNYFMFLLEQINIKAFILNCYQVSQTRSQNFDFFSNCKHLFKAITISNLTIATQYIFSQLNESIDGNLEIFTLRNSIVDGRYVDTFLKKHNLKGLKLDNVNMGADVSFFDAYMDANQSLEYIDLRKVKFNFSWLVTLTRSSNIQKCILFFDLFFSEQYFIRECSKLKDLDIDVLLYLQIRFYSYKISEEFCIFLKNIKSLQTLILLNYRSDKNTDLLLLNAIGTLKFLENLTVGNNFFSTKFYNYLFQIPRIETLIINNFFLHKKTLELKPFSDYKYLTRLNLNSVKISGLSLIEIFKCENLKVLSLEFCELKSIRNIKFLDFRSLSIKSLCLSGSNLKAFKNLDILASLENLETLFVSGCKSYLCNLTKLSIGCNLRLKKLTYKWGNISYNDLNRIKYLGVLEKLDLTECKFSECMKLYKLGNDCRFLHSLKHLNLWGVRIDFNDYQYIKNFKNLKTLTVSICGAFIFQVRFFIIPLHKSYLFSNKISFQFNNPKLRYYLYEESIEKNFL</sequence>
<dbReference type="VEuPathDB" id="MicrosporidiaDB:CWI36_1168p0010"/>
<keyword evidence="1" id="KW-1133">Transmembrane helix</keyword>
<keyword evidence="1" id="KW-0812">Transmembrane</keyword>
<gene>
    <name evidence="2" type="ORF">CWI36_1168p0010</name>
</gene>
<evidence type="ECO:0000256" key="1">
    <source>
        <dbReference type="SAM" id="Phobius"/>
    </source>
</evidence>
<name>A0A4Q9L3V6_9MICR</name>